<protein>
    <recommendedName>
        <fullName evidence="1">TniQ domain-containing protein</fullName>
    </recommendedName>
</protein>
<dbReference type="EMBL" id="CP001511">
    <property type="protein sequence ID" value="ACS43745.1"/>
    <property type="molecule type" value="Genomic_DNA"/>
</dbReference>
<gene>
    <name evidence="2" type="ordered locus">MexAM1_META2p0946</name>
</gene>
<geneLocation type="plasmid" evidence="2 3">
    <name>megaplasmid</name>
</geneLocation>
<dbReference type="RefSeq" id="WP_012754176.1">
    <property type="nucleotide sequence ID" value="NC_012811.1"/>
</dbReference>
<dbReference type="OrthoDB" id="7595282at2"/>
<proteinExistence type="predicted"/>
<feature type="domain" description="TniQ" evidence="1">
    <location>
        <begin position="7"/>
        <end position="140"/>
    </location>
</feature>
<sequence>MRLHPTVPYMPGEMPTSFASRLARCNNITSARELLSDFGLSFGKLVDGDHDTITYLAEVAGTDPVPLLRESCRRVGNDFLLRSQILTRASLVRPSFRICPLCVAEDQQSAGGAPEGTAAYCRTVWSIQHLRTCAHHDVALVDLPTLWREAAHDFPLVLDGWSARSDAGVRDAFRRPASQFERYLIRRLEGGAAQCWLDGLPFYAAARISEMLGLVATQGRRPVSKSLTSDDWAEAGRQGFLVASAGPERIEKFLHDLWTDYPGGRSTPAGPKAWFGRFYQWLEYETKDPVYDPVRDIIVRYVADRIPFHENERLFGKPVPYRKVHSVGTAIHQTGISEKRLRKVLLQAGHINPGHERRVAHQVTFDATAAAALLDRLTTALTTADVAAALGITWDQVKPIVDAGFLRAIDKRESATVASLFSSEDFAAFMSALRDGAVSLTSIPDGAFDLGAACRRAQCTLVNVVGLVIRRELNWVGWLPEASGFRSILVDAAEIRSRVRREQLEGYTRRQVEHITGIPTASINALIKGGFLPATRERHPIAYHKVLLVSKEGLDRFRAQYVKLSEAAGILELSIPAARRALDVAGIGPSLAKADFRTAFYLRGDIETFAVRQCQDWDAAAR</sequence>
<organism evidence="2 3">
    <name type="scientific">Methylorubrum extorquens (strain ATCC 14718 / DSM 1338 / JCM 2805 / NCIMB 9133 / AM1)</name>
    <name type="common">Methylobacterium extorquens</name>
    <dbReference type="NCBI Taxonomy" id="272630"/>
    <lineage>
        <taxon>Bacteria</taxon>
        <taxon>Pseudomonadati</taxon>
        <taxon>Pseudomonadota</taxon>
        <taxon>Alphaproteobacteria</taxon>
        <taxon>Hyphomicrobiales</taxon>
        <taxon>Methylobacteriaceae</taxon>
        <taxon>Methylorubrum</taxon>
    </lineage>
</organism>
<name>C5B5L3_METEA</name>
<dbReference type="AlphaFoldDB" id="C5B5L3"/>
<keyword evidence="2" id="KW-0614">Plasmid</keyword>
<evidence type="ECO:0000259" key="1">
    <source>
        <dbReference type="Pfam" id="PF06527"/>
    </source>
</evidence>
<reference evidence="2 3" key="1">
    <citation type="journal article" date="2009" name="PLoS ONE">
        <title>Methylobacterium genome sequences: a reference blueprint to investigate microbial metabolism of C1 compounds from natural and industrial sources.</title>
        <authorList>
            <person name="Vuilleumier S."/>
            <person name="Chistoserdova L."/>
            <person name="Lee M.-C."/>
            <person name="Bringel F."/>
            <person name="Lajus A."/>
            <person name="Zhou Y."/>
            <person name="Gourion B."/>
            <person name="Barbe V."/>
            <person name="Chang J."/>
            <person name="Cruveiller S."/>
            <person name="Dossat C."/>
            <person name="Gillett W."/>
            <person name="Gruffaz C."/>
            <person name="Haugen E."/>
            <person name="Hourcade E."/>
            <person name="Levy R."/>
            <person name="Mangenot S."/>
            <person name="Muller E."/>
            <person name="Nadalig T."/>
            <person name="Pagni M."/>
            <person name="Penny C."/>
            <person name="Peyraud R."/>
            <person name="Robinson D.G."/>
            <person name="Roche D."/>
            <person name="Rouy Z."/>
            <person name="Saenampechek C."/>
            <person name="Salvignol G."/>
            <person name="Vallenet D."/>
            <person name="Wu Z."/>
            <person name="Marx C.J."/>
            <person name="Vorholt J.A."/>
            <person name="Olson M.V."/>
            <person name="Kaul R."/>
            <person name="Weissenbach J."/>
            <person name="Medigue C."/>
            <person name="Lidstrom M.E."/>
        </authorList>
    </citation>
    <scope>NUCLEOTIDE SEQUENCE [LARGE SCALE GENOMIC DNA]</scope>
    <source>
        <strain evidence="3">ATCC 14718 / DSM 1338 / JCM 2805 / NCIMB 9133 / AM1</strain>
    </source>
</reference>
<keyword evidence="3" id="KW-1185">Reference proteome</keyword>
<dbReference type="HOGENOM" id="CLU_030259_0_0_5"/>
<dbReference type="Pfam" id="PF06527">
    <property type="entry name" value="TniQ"/>
    <property type="match status" value="1"/>
</dbReference>
<dbReference type="Proteomes" id="UP000009081">
    <property type="component" value="Plasmid megaplasmid"/>
</dbReference>
<dbReference type="InterPro" id="IPR009492">
    <property type="entry name" value="TniQ"/>
</dbReference>
<dbReference type="KEGG" id="mea:Mex_2p0946"/>
<evidence type="ECO:0000313" key="3">
    <source>
        <dbReference type="Proteomes" id="UP000009081"/>
    </source>
</evidence>
<accession>C5B5L3</accession>
<evidence type="ECO:0000313" key="2">
    <source>
        <dbReference type="EMBL" id="ACS43745.1"/>
    </source>
</evidence>